<evidence type="ECO:0000313" key="4">
    <source>
        <dbReference type="EMBL" id="RUL87665.1"/>
    </source>
</evidence>
<sequence length="151" mass="16620">MIQIDRILAPTDFSKHSEAAVRFACELADRLGAELHLLHVLSEVVVPAGPDPMLVASMPPEYYKEIEDQARQTLATICAADWPKPRAVVSEIRWGDAVDEIHDYATEHGIDLIVVSTHGRTGLAHVLLGSVAERIVREAPCPVLTIRDKKP</sequence>
<reference evidence="4 5" key="2">
    <citation type="submission" date="2019-01" db="EMBL/GenBank/DDBJ databases">
        <title>Tautonia sociabilis, a novel thermotolerant planctomycete of Isosphaeraceae family, isolated from a 4000 m deep subterranean habitat.</title>
        <authorList>
            <person name="Kovaleva O.L."/>
            <person name="Elcheninov A.G."/>
            <person name="Van Heerden E."/>
            <person name="Toshchakov S.V."/>
            <person name="Novikov A."/>
            <person name="Bonch-Osmolovskaya E.A."/>
            <person name="Kublanov I.V."/>
        </authorList>
    </citation>
    <scope>NUCLEOTIDE SEQUENCE [LARGE SCALE GENOMIC DNA]</scope>
    <source>
        <strain evidence="4 5">GM2012</strain>
    </source>
</reference>
<dbReference type="PRINTS" id="PR01438">
    <property type="entry name" value="UNVRSLSTRESS"/>
</dbReference>
<comment type="subcellular location">
    <subcellularLocation>
        <location evidence="2">Cytoplasm</location>
    </subcellularLocation>
</comment>
<evidence type="ECO:0000259" key="3">
    <source>
        <dbReference type="Pfam" id="PF00582"/>
    </source>
</evidence>
<dbReference type="SUPFAM" id="SSF52402">
    <property type="entry name" value="Adenine nucleotide alpha hydrolases-like"/>
    <property type="match status" value="1"/>
</dbReference>
<dbReference type="InterPro" id="IPR006015">
    <property type="entry name" value="Universal_stress_UspA"/>
</dbReference>
<comment type="similarity">
    <text evidence="1 2">Belongs to the universal stress protein A family.</text>
</comment>
<reference evidence="4 5" key="1">
    <citation type="submission" date="2018-12" db="EMBL/GenBank/DDBJ databases">
        <authorList>
            <person name="Toschakov S.V."/>
        </authorList>
    </citation>
    <scope>NUCLEOTIDE SEQUENCE [LARGE SCALE GENOMIC DNA]</scope>
    <source>
        <strain evidence="4 5">GM2012</strain>
    </source>
</reference>
<dbReference type="Pfam" id="PF00582">
    <property type="entry name" value="Usp"/>
    <property type="match status" value="1"/>
</dbReference>
<dbReference type="GO" id="GO:0005737">
    <property type="term" value="C:cytoplasm"/>
    <property type="evidence" value="ECO:0007669"/>
    <property type="project" value="UniProtKB-SubCell"/>
</dbReference>
<dbReference type="Proteomes" id="UP000280296">
    <property type="component" value="Unassembled WGS sequence"/>
</dbReference>
<dbReference type="EMBL" id="RYZH01000018">
    <property type="protein sequence ID" value="RUL87665.1"/>
    <property type="molecule type" value="Genomic_DNA"/>
</dbReference>
<name>A0A432MKK6_9BACT</name>
<dbReference type="PANTHER" id="PTHR46268">
    <property type="entry name" value="STRESS RESPONSE PROTEIN NHAX"/>
    <property type="match status" value="1"/>
</dbReference>
<protein>
    <recommendedName>
        <fullName evidence="2">Universal stress protein</fullName>
    </recommendedName>
</protein>
<keyword evidence="5" id="KW-1185">Reference proteome</keyword>
<accession>A0A432MKK6</accession>
<evidence type="ECO:0000256" key="2">
    <source>
        <dbReference type="PIRNR" id="PIRNR006276"/>
    </source>
</evidence>
<organism evidence="4 5">
    <name type="scientific">Tautonia sociabilis</name>
    <dbReference type="NCBI Taxonomy" id="2080755"/>
    <lineage>
        <taxon>Bacteria</taxon>
        <taxon>Pseudomonadati</taxon>
        <taxon>Planctomycetota</taxon>
        <taxon>Planctomycetia</taxon>
        <taxon>Isosphaerales</taxon>
        <taxon>Isosphaeraceae</taxon>
        <taxon>Tautonia</taxon>
    </lineage>
</organism>
<dbReference type="RefSeq" id="WP_126725375.1">
    <property type="nucleotide sequence ID" value="NZ_RYZH01000018.1"/>
</dbReference>
<dbReference type="InterPro" id="IPR014729">
    <property type="entry name" value="Rossmann-like_a/b/a_fold"/>
</dbReference>
<dbReference type="PANTHER" id="PTHR46268:SF6">
    <property type="entry name" value="UNIVERSAL STRESS PROTEIN UP12"/>
    <property type="match status" value="1"/>
</dbReference>
<dbReference type="PIRSF" id="PIRSF006276">
    <property type="entry name" value="UspA"/>
    <property type="match status" value="1"/>
</dbReference>
<comment type="caution">
    <text evidence="4">The sequence shown here is derived from an EMBL/GenBank/DDBJ whole genome shotgun (WGS) entry which is preliminary data.</text>
</comment>
<feature type="domain" description="UspA" evidence="3">
    <location>
        <begin position="5"/>
        <end position="147"/>
    </location>
</feature>
<proteinExistence type="inferred from homology"/>
<keyword evidence="2" id="KW-0963">Cytoplasm</keyword>
<dbReference type="OrthoDB" id="9788959at2"/>
<evidence type="ECO:0000256" key="1">
    <source>
        <dbReference type="ARBA" id="ARBA00008791"/>
    </source>
</evidence>
<dbReference type="AlphaFoldDB" id="A0A432MKK6"/>
<dbReference type="Gene3D" id="3.40.50.620">
    <property type="entry name" value="HUPs"/>
    <property type="match status" value="1"/>
</dbReference>
<gene>
    <name evidence="4" type="ORF">TsocGM_10775</name>
</gene>
<evidence type="ECO:0000313" key="5">
    <source>
        <dbReference type="Proteomes" id="UP000280296"/>
    </source>
</evidence>
<dbReference type="CDD" id="cd00293">
    <property type="entry name" value="USP-like"/>
    <property type="match status" value="1"/>
</dbReference>
<dbReference type="InterPro" id="IPR006016">
    <property type="entry name" value="UspA"/>
</dbReference>